<keyword evidence="1" id="KW-0472">Membrane</keyword>
<accession>A0ABX2D1U4</accession>
<feature type="transmembrane region" description="Helical" evidence="1">
    <location>
        <begin position="12"/>
        <end position="31"/>
    </location>
</feature>
<keyword evidence="1" id="KW-0812">Transmembrane</keyword>
<keyword evidence="3" id="KW-1185">Reference proteome</keyword>
<evidence type="ECO:0000313" key="2">
    <source>
        <dbReference type="EMBL" id="NQE36574.1"/>
    </source>
</evidence>
<evidence type="ECO:0000313" key="3">
    <source>
        <dbReference type="Proteomes" id="UP000702425"/>
    </source>
</evidence>
<name>A0ABX2D1U4_9CYAN</name>
<sequence length="52" mass="5884">MNFLVYHNLRGHAVLLSGSILSSCWLDWVLIRFITFDEMSLPINSDIALFGG</sequence>
<protein>
    <submittedName>
        <fullName evidence="2">Uncharacterized protein</fullName>
    </submittedName>
</protein>
<gene>
    <name evidence="2" type="ORF">E5S67_04339</name>
</gene>
<reference evidence="2 3" key="1">
    <citation type="journal article" date="2020" name="Sci. Rep.">
        <title>A novel cyanobacterial geosmin producer, revising GeoA distribution and dispersion patterns in Bacteria.</title>
        <authorList>
            <person name="Churro C."/>
            <person name="Semedo-Aguiar A.P."/>
            <person name="Silva A.D."/>
            <person name="Pereira-Leal J.B."/>
            <person name="Leite R.B."/>
        </authorList>
    </citation>
    <scope>NUCLEOTIDE SEQUENCE [LARGE SCALE GENOMIC DNA]</scope>
    <source>
        <strain evidence="2 3">IPMA8</strain>
    </source>
</reference>
<organism evidence="2 3">
    <name type="scientific">Microcoleus asticus IPMA8</name>
    <dbReference type="NCBI Taxonomy" id="2563858"/>
    <lineage>
        <taxon>Bacteria</taxon>
        <taxon>Bacillati</taxon>
        <taxon>Cyanobacteriota</taxon>
        <taxon>Cyanophyceae</taxon>
        <taxon>Oscillatoriophycideae</taxon>
        <taxon>Oscillatoriales</taxon>
        <taxon>Microcoleaceae</taxon>
        <taxon>Microcoleus</taxon>
        <taxon>Microcoleus asticus</taxon>
    </lineage>
</organism>
<keyword evidence="1" id="KW-1133">Transmembrane helix</keyword>
<dbReference type="Proteomes" id="UP000702425">
    <property type="component" value="Unassembled WGS sequence"/>
</dbReference>
<comment type="caution">
    <text evidence="2">The sequence shown here is derived from an EMBL/GenBank/DDBJ whole genome shotgun (WGS) entry which is preliminary data.</text>
</comment>
<dbReference type="EMBL" id="SRRZ01000089">
    <property type="protein sequence ID" value="NQE36574.1"/>
    <property type="molecule type" value="Genomic_DNA"/>
</dbReference>
<evidence type="ECO:0000256" key="1">
    <source>
        <dbReference type="SAM" id="Phobius"/>
    </source>
</evidence>
<proteinExistence type="predicted"/>